<accession>A0A508AZB0</accession>
<dbReference type="AlphaFoldDB" id="A0A508AZB0"/>
<protein>
    <submittedName>
        <fullName evidence="1">Uncharacterized protein</fullName>
    </submittedName>
</protein>
<organism evidence="1 2">
    <name type="scientific">Marilutibacter aestuarii</name>
    <dbReference type="NCBI Taxonomy" id="1706195"/>
    <lineage>
        <taxon>Bacteria</taxon>
        <taxon>Pseudomonadati</taxon>
        <taxon>Pseudomonadota</taxon>
        <taxon>Gammaproteobacteria</taxon>
        <taxon>Lysobacterales</taxon>
        <taxon>Lysobacteraceae</taxon>
        <taxon>Marilutibacter</taxon>
    </lineage>
</organism>
<dbReference type="EMBL" id="VICE01000014">
    <property type="protein sequence ID" value="TQD51222.1"/>
    <property type="molecule type" value="Genomic_DNA"/>
</dbReference>
<dbReference type="OrthoDB" id="6041581at2"/>
<proteinExistence type="predicted"/>
<evidence type="ECO:0000313" key="1">
    <source>
        <dbReference type="EMBL" id="TQD51222.1"/>
    </source>
</evidence>
<keyword evidence="2" id="KW-1185">Reference proteome</keyword>
<dbReference type="RefSeq" id="WP_141517111.1">
    <property type="nucleotide sequence ID" value="NZ_VICE01000014.1"/>
</dbReference>
<sequence length="195" mass="21048">MKPAPHFLPPRQSVIYGYTRRMLDETATNANSFAMAVAEHYVATVAPDVRHVPFKLGEGDALLAAMKANGQTLRRYMDGTVKVLPVDLEDAWVMALPDPYRSACERDLAKRRGRLSIAAIEDAPHAPAVGMAALATEFAQLVEALAPALADGKLNADDLPHAKRILNESDDLMAALLGMRRQVTALLPEGDAAHA</sequence>
<gene>
    <name evidence="1" type="ORF">FKV25_01965</name>
</gene>
<evidence type="ECO:0000313" key="2">
    <source>
        <dbReference type="Proteomes" id="UP000318212"/>
    </source>
</evidence>
<comment type="caution">
    <text evidence="1">The sequence shown here is derived from an EMBL/GenBank/DDBJ whole genome shotgun (WGS) entry which is preliminary data.</text>
</comment>
<dbReference type="Proteomes" id="UP000318212">
    <property type="component" value="Unassembled WGS sequence"/>
</dbReference>
<name>A0A508AZB0_9GAMM</name>
<reference evidence="1 2" key="1">
    <citation type="submission" date="2019-06" db="EMBL/GenBank/DDBJ databases">
        <title>Lysobacter alkalisoli sp. nov. isolated from saline soil.</title>
        <authorList>
            <person name="Sun J.-Q."/>
            <person name="Xu L."/>
        </authorList>
    </citation>
    <scope>NUCLEOTIDE SEQUENCE [LARGE SCALE GENOMIC DNA]</scope>
    <source>
        <strain evidence="1 2">JCM 31130</strain>
    </source>
</reference>